<dbReference type="EMBL" id="CAIIXF020000005">
    <property type="protein sequence ID" value="CAH1784276.1"/>
    <property type="molecule type" value="Genomic_DNA"/>
</dbReference>
<dbReference type="PANTHER" id="PTHR45713:SF6">
    <property type="entry name" value="F5_8 TYPE C DOMAIN-CONTAINING PROTEIN"/>
    <property type="match status" value="1"/>
</dbReference>
<dbReference type="InterPro" id="IPR008979">
    <property type="entry name" value="Galactose-bd-like_sf"/>
</dbReference>
<dbReference type="SUPFAM" id="SSF49785">
    <property type="entry name" value="Galactose-binding domain-like"/>
    <property type="match status" value="1"/>
</dbReference>
<dbReference type="InterPro" id="IPR051941">
    <property type="entry name" value="BG_Antigen-Binding_Lectin"/>
</dbReference>
<proteinExistence type="predicted"/>
<gene>
    <name evidence="1" type="ORF">OFUS_LOCUS10502</name>
</gene>
<feature type="non-terminal residue" evidence="1">
    <location>
        <position position="1"/>
    </location>
</feature>
<dbReference type="Proteomes" id="UP000749559">
    <property type="component" value="Unassembled WGS sequence"/>
</dbReference>
<reference evidence="1" key="1">
    <citation type="submission" date="2022-03" db="EMBL/GenBank/DDBJ databases">
        <authorList>
            <person name="Martin C."/>
        </authorList>
    </citation>
    <scope>NUCLEOTIDE SEQUENCE</scope>
</reference>
<dbReference type="PROSITE" id="PS50022">
    <property type="entry name" value="FA58C_3"/>
    <property type="match status" value="1"/>
</dbReference>
<evidence type="ECO:0000313" key="1">
    <source>
        <dbReference type="EMBL" id="CAH1784276.1"/>
    </source>
</evidence>
<dbReference type="AlphaFoldDB" id="A0A8J1T5T5"/>
<comment type="caution">
    <text evidence="1">The sequence shown here is derived from an EMBL/GenBank/DDBJ whole genome shotgun (WGS) entry which is preliminary data.</text>
</comment>
<sequence>MEGFNGCIILYLMAILSATYIETEGKIIFSNPPPAYYNVALNKPTSQSSKHYGGTTGNDDGASYLAVDGNTDRDYWHGTCTHTRLDAKPWWMVDLEGNYYVNAVKLVNRLNQHADRLRNFKIEVSKDT</sequence>
<dbReference type="PANTHER" id="PTHR45713">
    <property type="entry name" value="FTP DOMAIN-CONTAINING PROTEIN"/>
    <property type="match status" value="1"/>
</dbReference>
<dbReference type="InterPro" id="IPR000421">
    <property type="entry name" value="FA58C"/>
</dbReference>
<dbReference type="Gene3D" id="2.60.120.260">
    <property type="entry name" value="Galactose-binding domain-like"/>
    <property type="match status" value="1"/>
</dbReference>
<name>A0A8J1T5T5_OWEFU</name>
<protein>
    <submittedName>
        <fullName evidence="1">Uncharacterized protein</fullName>
    </submittedName>
</protein>
<dbReference type="OrthoDB" id="6102375at2759"/>
<accession>A0A8J1T5T5</accession>
<dbReference type="Pfam" id="PF22633">
    <property type="entry name" value="F5_F8_type_C_2"/>
    <property type="match status" value="1"/>
</dbReference>
<evidence type="ECO:0000313" key="2">
    <source>
        <dbReference type="Proteomes" id="UP000749559"/>
    </source>
</evidence>
<keyword evidence="2" id="KW-1185">Reference proteome</keyword>
<organism evidence="1 2">
    <name type="scientific">Owenia fusiformis</name>
    <name type="common">Polychaete worm</name>
    <dbReference type="NCBI Taxonomy" id="6347"/>
    <lineage>
        <taxon>Eukaryota</taxon>
        <taxon>Metazoa</taxon>
        <taxon>Spiralia</taxon>
        <taxon>Lophotrochozoa</taxon>
        <taxon>Annelida</taxon>
        <taxon>Polychaeta</taxon>
        <taxon>Sedentaria</taxon>
        <taxon>Canalipalpata</taxon>
        <taxon>Sabellida</taxon>
        <taxon>Oweniida</taxon>
        <taxon>Oweniidae</taxon>
        <taxon>Owenia</taxon>
    </lineage>
</organism>